<evidence type="ECO:0000256" key="1">
    <source>
        <dbReference type="SAM" id="MobiDB-lite"/>
    </source>
</evidence>
<evidence type="ECO:0000313" key="2">
    <source>
        <dbReference type="EMBL" id="KAG0587605.1"/>
    </source>
</evidence>
<accession>A0A8T0IWR3</accession>
<name>A0A8T0IWR3_CERPU</name>
<proteinExistence type="predicted"/>
<keyword evidence="3" id="KW-1185">Reference proteome</keyword>
<organism evidence="2 3">
    <name type="scientific">Ceratodon purpureus</name>
    <name type="common">Fire moss</name>
    <name type="synonym">Dicranum purpureum</name>
    <dbReference type="NCBI Taxonomy" id="3225"/>
    <lineage>
        <taxon>Eukaryota</taxon>
        <taxon>Viridiplantae</taxon>
        <taxon>Streptophyta</taxon>
        <taxon>Embryophyta</taxon>
        <taxon>Bryophyta</taxon>
        <taxon>Bryophytina</taxon>
        <taxon>Bryopsida</taxon>
        <taxon>Dicranidae</taxon>
        <taxon>Pseudoditrichales</taxon>
        <taxon>Ditrichaceae</taxon>
        <taxon>Ceratodon</taxon>
    </lineage>
</organism>
<feature type="compositionally biased region" description="Basic residues" evidence="1">
    <location>
        <begin position="10"/>
        <end position="19"/>
    </location>
</feature>
<sequence>MRTWTSHTPRSNHHHHRHPLIAISDGPDSREWNCDRLIVSGTGIWYRKTGRVDFVGVLCR</sequence>
<reference evidence="2" key="1">
    <citation type="submission" date="2020-06" db="EMBL/GenBank/DDBJ databases">
        <title>WGS assembly of Ceratodon purpureus strain R40.</title>
        <authorList>
            <person name="Carey S.B."/>
            <person name="Jenkins J."/>
            <person name="Shu S."/>
            <person name="Lovell J.T."/>
            <person name="Sreedasyam A."/>
            <person name="Maumus F."/>
            <person name="Tiley G.P."/>
            <person name="Fernandez-Pozo N."/>
            <person name="Barry K."/>
            <person name="Chen C."/>
            <person name="Wang M."/>
            <person name="Lipzen A."/>
            <person name="Daum C."/>
            <person name="Saski C.A."/>
            <person name="Payton A.C."/>
            <person name="Mcbreen J.C."/>
            <person name="Conrad R.E."/>
            <person name="Kollar L.M."/>
            <person name="Olsson S."/>
            <person name="Huttunen S."/>
            <person name="Landis J.B."/>
            <person name="Wickett N.J."/>
            <person name="Johnson M.G."/>
            <person name="Rensing S.A."/>
            <person name="Grimwood J."/>
            <person name="Schmutz J."/>
            <person name="Mcdaniel S.F."/>
        </authorList>
    </citation>
    <scope>NUCLEOTIDE SEQUENCE</scope>
    <source>
        <strain evidence="2">R40</strain>
    </source>
</reference>
<feature type="region of interest" description="Disordered" evidence="1">
    <location>
        <begin position="1"/>
        <end position="28"/>
    </location>
</feature>
<comment type="caution">
    <text evidence="2">The sequence shown here is derived from an EMBL/GenBank/DDBJ whole genome shotgun (WGS) entry which is preliminary data.</text>
</comment>
<dbReference type="AlphaFoldDB" id="A0A8T0IWR3"/>
<dbReference type="EMBL" id="CM026422">
    <property type="protein sequence ID" value="KAG0587605.1"/>
    <property type="molecule type" value="Genomic_DNA"/>
</dbReference>
<evidence type="ECO:0000313" key="3">
    <source>
        <dbReference type="Proteomes" id="UP000822688"/>
    </source>
</evidence>
<protein>
    <submittedName>
        <fullName evidence="2">Uncharacterized protein</fullName>
    </submittedName>
</protein>
<gene>
    <name evidence="2" type="ORF">KC19_2G177000</name>
</gene>
<dbReference type="Proteomes" id="UP000822688">
    <property type="component" value="Chromosome 2"/>
</dbReference>